<evidence type="ECO:0000256" key="11">
    <source>
        <dbReference type="RuleBase" id="RU000537"/>
    </source>
</evidence>
<comment type="subunit">
    <text evidence="10">Component of the Sec protein translocase complex. Heterotrimer consisting of SecY, SecE and SecG subunits. The heterotrimers can form oligomers, although 1 heterotrimer is thought to be able to translocate proteins. Interacts with the ribosome. Interacts with SecDF, and other proteins may be involved. Interacts with SecA.</text>
</comment>
<keyword evidence="7 10" id="KW-0811">Translocation</keyword>
<dbReference type="GO" id="GO:0065002">
    <property type="term" value="P:intracellular protein transmembrane transport"/>
    <property type="evidence" value="ECO:0007669"/>
    <property type="project" value="UniProtKB-UniRule"/>
</dbReference>
<feature type="transmembrane region" description="Helical" evidence="10">
    <location>
        <begin position="177"/>
        <end position="197"/>
    </location>
</feature>
<dbReference type="PIRSF" id="PIRSF004557">
    <property type="entry name" value="SecY"/>
    <property type="match status" value="1"/>
</dbReference>
<sequence length="477" mass="52514">MTKIQIKKPAIRVKFPKLRLKLNFLPKAIQNVVSNKELRKRIIFTIFIIVVIRALSTVPIPGFTKDVIETTTGDSPFSTFYTLITGGRIDSFSVIAIGIGPYINASIILQLLSSVIPKLEEISKEGERGKKIINQYTRYLTLPLALVQSTVIIMLLFSQLSNQGNADINDFVNNLTVMDKVVMIVSMTAGSMILMWFGELITERGIGNGSSVVIMIGILGSLPSLIKQDLDRMSLDFPSIQNVGDIVRSSSFLPLTTLIIGFIIMIIGIVFVTEATRKLVIQYAKRVRATGAMRSSFLPIKLNQAGVIPVIFASSLLSFPQIISSFVTGQFDSGFGYDIANKINGSFLSDFGSTGYLVTYFLLIIAFSYFYTFVVMKPDEVADNLKKSSGFIPGIRPGESTAKYIATILIKLTFVGSLFLATIALIPNLFRIAFQEENLLVLSGIGGTSILIIVGVIIDTYRQIGSYTITSSYEKYR</sequence>
<evidence type="ECO:0000256" key="5">
    <source>
        <dbReference type="ARBA" id="ARBA00022927"/>
    </source>
</evidence>
<dbReference type="Gene3D" id="1.10.3370.10">
    <property type="entry name" value="SecY subunit domain"/>
    <property type="match status" value="1"/>
</dbReference>
<evidence type="ECO:0000313" key="15">
    <source>
        <dbReference type="Proteomes" id="UP000034852"/>
    </source>
</evidence>
<feature type="transmembrane region" description="Helical" evidence="10">
    <location>
        <begin position="92"/>
        <end position="116"/>
    </location>
</feature>
<dbReference type="InterPro" id="IPR002208">
    <property type="entry name" value="SecY/SEC61-alpha"/>
</dbReference>
<comment type="subcellular location">
    <subcellularLocation>
        <location evidence="10">Cell membrane</location>
        <topology evidence="10">Multi-pass membrane protein</topology>
    </subcellularLocation>
    <subcellularLocation>
        <location evidence="1 12">Membrane</location>
        <topology evidence="1 12">Multi-pass membrane protein</topology>
    </subcellularLocation>
</comment>
<dbReference type="AlphaFoldDB" id="A0A0G0HBJ8"/>
<feature type="transmembrane region" description="Helical" evidence="10">
    <location>
        <begin position="302"/>
        <end position="323"/>
    </location>
</feature>
<evidence type="ECO:0000256" key="6">
    <source>
        <dbReference type="ARBA" id="ARBA00022989"/>
    </source>
</evidence>
<dbReference type="PROSITE" id="PS00756">
    <property type="entry name" value="SECY_2"/>
    <property type="match status" value="1"/>
</dbReference>
<keyword evidence="6 10" id="KW-1133">Transmembrane helix</keyword>
<dbReference type="NCBIfam" id="TIGR00967">
    <property type="entry name" value="3a0501s007"/>
    <property type="match status" value="1"/>
</dbReference>
<comment type="function">
    <text evidence="10 11">The central subunit of the protein translocation channel SecYEG. Consists of two halves formed by TMs 1-5 and 6-10. These two domains form a lateral gate at the front which open onto the bilayer between TMs 2 and 7, and are clamped together by SecE at the back. The channel is closed by both a pore ring composed of hydrophobic SecY resides and a short helix (helix 2A) on the extracellular side of the membrane which forms a plug. The plug probably moves laterally to allow the channel to open. The ring and the pore may move independently.</text>
</comment>
<evidence type="ECO:0000256" key="7">
    <source>
        <dbReference type="ARBA" id="ARBA00023010"/>
    </source>
</evidence>
<dbReference type="FunFam" id="1.10.3370.10:FF:000001">
    <property type="entry name" value="Preprotein translocase subunit SecY"/>
    <property type="match status" value="1"/>
</dbReference>
<feature type="transmembrane region" description="Helical" evidence="10">
    <location>
        <begin position="42"/>
        <end position="60"/>
    </location>
</feature>
<dbReference type="GO" id="GO:0006605">
    <property type="term" value="P:protein targeting"/>
    <property type="evidence" value="ECO:0007669"/>
    <property type="project" value="UniProtKB-UniRule"/>
</dbReference>
<dbReference type="Pfam" id="PF00344">
    <property type="entry name" value="SecY"/>
    <property type="match status" value="1"/>
</dbReference>
<feature type="transmembrane region" description="Helical" evidence="10">
    <location>
        <begin position="252"/>
        <end position="272"/>
    </location>
</feature>
<dbReference type="PANTHER" id="PTHR10906">
    <property type="entry name" value="SECY/SEC61-ALPHA FAMILY MEMBER"/>
    <property type="match status" value="1"/>
</dbReference>
<organism evidence="14 15">
    <name type="scientific">candidate division WS6 bacterium GW2011_GWA2_37_6</name>
    <dbReference type="NCBI Taxonomy" id="1619087"/>
    <lineage>
        <taxon>Bacteria</taxon>
        <taxon>Candidatus Dojkabacteria</taxon>
    </lineage>
</organism>
<evidence type="ECO:0000313" key="14">
    <source>
        <dbReference type="EMBL" id="KKQ35920.1"/>
    </source>
</evidence>
<evidence type="ECO:0000256" key="9">
    <source>
        <dbReference type="ARBA" id="ARBA00039733"/>
    </source>
</evidence>
<feature type="transmembrane region" description="Helical" evidence="10">
    <location>
        <begin position="404"/>
        <end position="427"/>
    </location>
</feature>
<accession>A0A0G0HBJ8</accession>
<comment type="caution">
    <text evidence="14">The sequence shown here is derived from an EMBL/GenBank/DDBJ whole genome shotgun (WGS) entry which is preliminary data.</text>
</comment>
<keyword evidence="4 10" id="KW-0812">Transmembrane</keyword>
<dbReference type="HAMAP" id="MF_01465">
    <property type="entry name" value="SecY"/>
    <property type="match status" value="1"/>
</dbReference>
<gene>
    <name evidence="10" type="primary">secY</name>
    <name evidence="14" type="ORF">US52_C0013G0017</name>
</gene>
<dbReference type="EMBL" id="LBTH01000013">
    <property type="protein sequence ID" value="KKQ35920.1"/>
    <property type="molecule type" value="Genomic_DNA"/>
</dbReference>
<feature type="transmembrane region" description="Helical" evidence="10">
    <location>
        <begin position="209"/>
        <end position="226"/>
    </location>
</feature>
<keyword evidence="10" id="KW-1003">Cell membrane</keyword>
<dbReference type="PROSITE" id="PS00755">
    <property type="entry name" value="SECY_1"/>
    <property type="match status" value="1"/>
</dbReference>
<dbReference type="GO" id="GO:0043952">
    <property type="term" value="P:protein transport by the Sec complex"/>
    <property type="evidence" value="ECO:0007669"/>
    <property type="project" value="UniProtKB-UniRule"/>
</dbReference>
<keyword evidence="3 10" id="KW-0813">Transport</keyword>
<evidence type="ECO:0000256" key="12">
    <source>
        <dbReference type="RuleBase" id="RU003484"/>
    </source>
</evidence>
<dbReference type="SUPFAM" id="SSF103491">
    <property type="entry name" value="Preprotein translocase SecY subunit"/>
    <property type="match status" value="1"/>
</dbReference>
<dbReference type="Proteomes" id="UP000034852">
    <property type="component" value="Unassembled WGS sequence"/>
</dbReference>
<evidence type="ECO:0000256" key="4">
    <source>
        <dbReference type="ARBA" id="ARBA00022692"/>
    </source>
</evidence>
<dbReference type="InterPro" id="IPR026593">
    <property type="entry name" value="SecY"/>
</dbReference>
<protein>
    <recommendedName>
        <fullName evidence="9 10">Protein translocase subunit SecY</fullName>
    </recommendedName>
</protein>
<evidence type="ECO:0000256" key="3">
    <source>
        <dbReference type="ARBA" id="ARBA00022448"/>
    </source>
</evidence>
<reference evidence="14 15" key="1">
    <citation type="journal article" date="2015" name="Nature">
        <title>rRNA introns, odd ribosomes, and small enigmatic genomes across a large radiation of phyla.</title>
        <authorList>
            <person name="Brown C.T."/>
            <person name="Hug L.A."/>
            <person name="Thomas B.C."/>
            <person name="Sharon I."/>
            <person name="Castelle C.J."/>
            <person name="Singh A."/>
            <person name="Wilkins M.J."/>
            <person name="Williams K.H."/>
            <person name="Banfield J.F."/>
        </authorList>
    </citation>
    <scope>NUCLEOTIDE SEQUENCE [LARGE SCALE GENOMIC DNA]</scope>
</reference>
<proteinExistence type="inferred from homology"/>
<evidence type="ECO:0000256" key="10">
    <source>
        <dbReference type="HAMAP-Rule" id="MF_01465"/>
    </source>
</evidence>
<dbReference type="GO" id="GO:0005886">
    <property type="term" value="C:plasma membrane"/>
    <property type="evidence" value="ECO:0007669"/>
    <property type="project" value="UniProtKB-SubCell"/>
</dbReference>
<evidence type="ECO:0000256" key="1">
    <source>
        <dbReference type="ARBA" id="ARBA00004141"/>
    </source>
</evidence>
<evidence type="ECO:0000256" key="13">
    <source>
        <dbReference type="RuleBase" id="RU004349"/>
    </source>
</evidence>
<dbReference type="PATRIC" id="fig|1619087.5.peg.204"/>
<dbReference type="InterPro" id="IPR023201">
    <property type="entry name" value="SecY_dom_sf"/>
</dbReference>
<keyword evidence="8 10" id="KW-0472">Membrane</keyword>
<dbReference type="InterPro" id="IPR030659">
    <property type="entry name" value="SecY_CS"/>
</dbReference>
<dbReference type="PRINTS" id="PR00303">
    <property type="entry name" value="SECYTRNLCASE"/>
</dbReference>
<evidence type="ECO:0000256" key="8">
    <source>
        <dbReference type="ARBA" id="ARBA00023136"/>
    </source>
</evidence>
<comment type="similarity">
    <text evidence="2 10 13">Belongs to the SecY/SEC61-alpha family.</text>
</comment>
<feature type="transmembrane region" description="Helical" evidence="10">
    <location>
        <begin position="357"/>
        <end position="376"/>
    </location>
</feature>
<feature type="transmembrane region" description="Helical" evidence="10">
    <location>
        <begin position="136"/>
        <end position="157"/>
    </location>
</feature>
<evidence type="ECO:0000256" key="2">
    <source>
        <dbReference type="ARBA" id="ARBA00005751"/>
    </source>
</evidence>
<name>A0A0G0HBJ8_9BACT</name>
<keyword evidence="5 10" id="KW-0653">Protein transport</keyword>
<feature type="transmembrane region" description="Helical" evidence="10">
    <location>
        <begin position="439"/>
        <end position="458"/>
    </location>
</feature>